<dbReference type="EC" id="2.3.1.9" evidence="3"/>
<evidence type="ECO:0000259" key="14">
    <source>
        <dbReference type="Pfam" id="PF02803"/>
    </source>
</evidence>
<keyword evidence="12" id="KW-0812">Transmembrane</keyword>
<evidence type="ECO:0000256" key="6">
    <source>
        <dbReference type="ARBA" id="ARBA00023315"/>
    </source>
</evidence>
<feature type="active site" description="Proton acceptor" evidence="10">
    <location>
        <position position="379"/>
    </location>
</feature>
<dbReference type="PROSITE" id="PS00099">
    <property type="entry name" value="THIOLASE_3"/>
    <property type="match status" value="1"/>
</dbReference>
<dbReference type="Gene3D" id="3.40.47.10">
    <property type="match status" value="1"/>
</dbReference>
<feature type="domain" description="Thiolase C-terminal" evidence="14">
    <location>
        <begin position="270"/>
        <end position="391"/>
    </location>
</feature>
<dbReference type="FunFam" id="3.40.47.10:FF:000010">
    <property type="entry name" value="Acetyl-CoA acetyltransferase (Thiolase)"/>
    <property type="match status" value="1"/>
</dbReference>
<dbReference type="EMBL" id="PZBZ01000003">
    <property type="protein sequence ID" value="PTG17008.1"/>
    <property type="molecule type" value="Genomic_DNA"/>
</dbReference>
<dbReference type="PROSITE" id="PS00098">
    <property type="entry name" value="THIOLASE_1"/>
    <property type="match status" value="1"/>
</dbReference>
<dbReference type="InterPro" id="IPR016039">
    <property type="entry name" value="Thiolase-like"/>
</dbReference>
<dbReference type="PANTHER" id="PTHR43853">
    <property type="entry name" value="3-KETOACYL-COA THIOLASE, PEROXISOMAL"/>
    <property type="match status" value="1"/>
</dbReference>
<dbReference type="AlphaFoldDB" id="A0AAE5T0X3"/>
<keyword evidence="6 11" id="KW-0012">Acyltransferase</keyword>
<evidence type="ECO:0000256" key="11">
    <source>
        <dbReference type="RuleBase" id="RU003557"/>
    </source>
</evidence>
<dbReference type="InterPro" id="IPR050215">
    <property type="entry name" value="Thiolase-like_sf_Thiolase"/>
</dbReference>
<proteinExistence type="inferred from homology"/>
<dbReference type="CDD" id="cd00751">
    <property type="entry name" value="thiolase"/>
    <property type="match status" value="1"/>
</dbReference>
<keyword evidence="5 11" id="KW-0808">Transferase</keyword>
<sequence>MREAYIVAYGRSAAAKAKNGALFHERPDDVGAAVLKGVLDRVDGDFKPEMAEDVIVGNAFPEGLQGQNIARTIALRAGLPDHVPGQTVNRYCSSGLQTIALAANQILANQGDIIVAGGVEFMSAVPMGGNEPTNNPTLQKEGVGAAYPMGLTAENVADQYNVSREAQDAYAVESHQRAAQAQSAGKFEDEIVPISVKNVSYSKEGPQVTSVTFDRDEFIRPDTNIETLATLPTVFKADGSVTAATSAPLSDGTGFVVVMSGEKMKALGVTPIARFVGYEAVGVDPKLMGIGPAYAIPEVLKRAHLTIEDIDLVELNEAFASQTIASMNEVGLDSNKTNVNGGAIALGHPLGATGAMLTARLLSEMKKRPDTRYGMVTMCIGVGMGAAAIFEYVGQRENNA</sequence>
<evidence type="ECO:0000256" key="5">
    <source>
        <dbReference type="ARBA" id="ARBA00022679"/>
    </source>
</evidence>
<dbReference type="PROSITE" id="PS00737">
    <property type="entry name" value="THIOLASE_2"/>
    <property type="match status" value="1"/>
</dbReference>
<dbReference type="GO" id="GO:0010124">
    <property type="term" value="P:phenylacetate catabolic process"/>
    <property type="evidence" value="ECO:0007669"/>
    <property type="project" value="TreeGrafter"/>
</dbReference>
<evidence type="ECO:0000256" key="8">
    <source>
        <dbReference type="ARBA" id="ARBA00030755"/>
    </source>
</evidence>
<keyword evidence="12" id="KW-1133">Transmembrane helix</keyword>
<evidence type="ECO:0000313" key="15">
    <source>
        <dbReference type="EMBL" id="PTG17008.1"/>
    </source>
</evidence>
<dbReference type="InterPro" id="IPR020615">
    <property type="entry name" value="Thiolase_acyl_enz_int_AS"/>
</dbReference>
<evidence type="ECO:0000256" key="3">
    <source>
        <dbReference type="ARBA" id="ARBA00012705"/>
    </source>
</evidence>
<evidence type="ECO:0000313" key="16">
    <source>
        <dbReference type="Proteomes" id="UP000242704"/>
    </source>
</evidence>
<dbReference type="InterPro" id="IPR020613">
    <property type="entry name" value="Thiolase_CS"/>
</dbReference>
<dbReference type="SUPFAM" id="SSF53901">
    <property type="entry name" value="Thiolase-like"/>
    <property type="match status" value="2"/>
</dbReference>
<evidence type="ECO:0000256" key="1">
    <source>
        <dbReference type="ARBA" id="ARBA00005189"/>
    </source>
</evidence>
<evidence type="ECO:0000256" key="9">
    <source>
        <dbReference type="ARBA" id="ARBA00040726"/>
    </source>
</evidence>
<feature type="active site" description="Acyl-thioester intermediate" evidence="10">
    <location>
        <position position="92"/>
    </location>
</feature>
<dbReference type="Pfam" id="PF00108">
    <property type="entry name" value="Thiolase_N"/>
    <property type="match status" value="1"/>
</dbReference>
<accession>A0AAE5T0X3</accession>
<keyword evidence="12" id="KW-0472">Membrane</keyword>
<dbReference type="PIRSF" id="PIRSF000429">
    <property type="entry name" value="Ac-CoA_Ac_transf"/>
    <property type="match status" value="1"/>
</dbReference>
<gene>
    <name evidence="15" type="ORF">BU653_01080</name>
</gene>
<dbReference type="NCBIfam" id="TIGR01930">
    <property type="entry name" value="AcCoA-C-Actrans"/>
    <property type="match status" value="1"/>
</dbReference>
<comment type="pathway">
    <text evidence="1">Lipid metabolism.</text>
</comment>
<protein>
    <recommendedName>
        <fullName evidence="4">Probable acetyl-CoA acyltransferase</fullName>
        <ecNumber evidence="7">2.3.1.16</ecNumber>
        <ecNumber evidence="3">2.3.1.9</ecNumber>
    </recommendedName>
    <alternativeName>
        <fullName evidence="8">Acetoacetyl-CoA thiolase</fullName>
    </alternativeName>
    <alternativeName>
        <fullName evidence="9">Putative acetyl-CoA C-acetyltransferase VraB</fullName>
    </alternativeName>
</protein>
<dbReference type="InterPro" id="IPR020617">
    <property type="entry name" value="Thiolase_C"/>
</dbReference>
<dbReference type="RefSeq" id="WP_107360451.1">
    <property type="nucleotide sequence ID" value="NZ_PYZV01000002.1"/>
</dbReference>
<dbReference type="EC" id="2.3.1.16" evidence="7"/>
<feature type="transmembrane region" description="Helical" evidence="12">
    <location>
        <begin position="374"/>
        <end position="394"/>
    </location>
</feature>
<comment type="similarity">
    <text evidence="2 11">Belongs to the thiolase-like superfamily. Thiolase family.</text>
</comment>
<evidence type="ECO:0000256" key="12">
    <source>
        <dbReference type="SAM" id="Phobius"/>
    </source>
</evidence>
<evidence type="ECO:0000256" key="2">
    <source>
        <dbReference type="ARBA" id="ARBA00010982"/>
    </source>
</evidence>
<name>A0AAE5T0X3_STACR</name>
<evidence type="ECO:0000256" key="7">
    <source>
        <dbReference type="ARBA" id="ARBA00024073"/>
    </source>
</evidence>
<dbReference type="GO" id="GO:0006635">
    <property type="term" value="P:fatty acid beta-oxidation"/>
    <property type="evidence" value="ECO:0007669"/>
    <property type="project" value="TreeGrafter"/>
</dbReference>
<reference evidence="15 16" key="1">
    <citation type="journal article" date="2016" name="Front. Microbiol.">
        <title>Comprehensive Phylogenetic Analysis of Bovine Non-aureus Staphylococci Species Based on Whole-Genome Sequencing.</title>
        <authorList>
            <person name="Naushad S."/>
            <person name="Barkema H.W."/>
            <person name="Luby C."/>
            <person name="Condas L.A."/>
            <person name="Nobrega D.B."/>
            <person name="Carson D.A."/>
            <person name="De Buck J."/>
        </authorList>
    </citation>
    <scope>NUCLEOTIDE SEQUENCE [LARGE SCALE GENOMIC DNA]</scope>
    <source>
        <strain evidence="15 16">SNUC 505</strain>
    </source>
</reference>
<dbReference type="InterPro" id="IPR002155">
    <property type="entry name" value="Thiolase"/>
</dbReference>
<dbReference type="Pfam" id="PF02803">
    <property type="entry name" value="Thiolase_C"/>
    <property type="match status" value="1"/>
</dbReference>
<evidence type="ECO:0000259" key="13">
    <source>
        <dbReference type="Pfam" id="PF00108"/>
    </source>
</evidence>
<dbReference type="InterPro" id="IPR020610">
    <property type="entry name" value="Thiolase_AS"/>
</dbReference>
<comment type="caution">
    <text evidence="15">The sequence shown here is derived from an EMBL/GenBank/DDBJ whole genome shotgun (WGS) entry which is preliminary data.</text>
</comment>
<dbReference type="GO" id="GO:0003985">
    <property type="term" value="F:acetyl-CoA C-acetyltransferase activity"/>
    <property type="evidence" value="ECO:0007669"/>
    <property type="project" value="UniProtKB-EC"/>
</dbReference>
<dbReference type="Proteomes" id="UP000242704">
    <property type="component" value="Unassembled WGS sequence"/>
</dbReference>
<feature type="active site" description="Proton acceptor" evidence="10">
    <location>
        <position position="348"/>
    </location>
</feature>
<evidence type="ECO:0000256" key="10">
    <source>
        <dbReference type="PIRSR" id="PIRSR000429-1"/>
    </source>
</evidence>
<feature type="domain" description="Thiolase N-terminal" evidence="13">
    <location>
        <begin position="5"/>
        <end position="261"/>
    </location>
</feature>
<organism evidence="15 16">
    <name type="scientific">Staphylococcus chromogenes</name>
    <name type="common">Staphylococcus hyicus subsp. chromogenes</name>
    <dbReference type="NCBI Taxonomy" id="46126"/>
    <lineage>
        <taxon>Bacteria</taxon>
        <taxon>Bacillati</taxon>
        <taxon>Bacillota</taxon>
        <taxon>Bacilli</taxon>
        <taxon>Bacillales</taxon>
        <taxon>Staphylococcaceae</taxon>
        <taxon>Staphylococcus</taxon>
    </lineage>
</organism>
<dbReference type="InterPro" id="IPR020616">
    <property type="entry name" value="Thiolase_N"/>
</dbReference>
<dbReference type="GO" id="GO:0005737">
    <property type="term" value="C:cytoplasm"/>
    <property type="evidence" value="ECO:0007669"/>
    <property type="project" value="UniProtKB-ARBA"/>
</dbReference>
<evidence type="ECO:0000256" key="4">
    <source>
        <dbReference type="ARBA" id="ARBA00014048"/>
    </source>
</evidence>
<dbReference type="PANTHER" id="PTHR43853:SF21">
    <property type="entry name" value="STEROID 3-KETOACYL-COA THIOLASE"/>
    <property type="match status" value="1"/>
</dbReference>